<dbReference type="PANTHER" id="PTHR30246:SF1">
    <property type="entry name" value="2-DEHYDRO-3-DEOXY-6-PHOSPHOGALACTONATE ALDOLASE-RELATED"/>
    <property type="match status" value="1"/>
</dbReference>
<dbReference type="Gene3D" id="3.20.20.70">
    <property type="entry name" value="Aldolase class I"/>
    <property type="match status" value="1"/>
</dbReference>
<evidence type="ECO:0000313" key="6">
    <source>
        <dbReference type="EMBL" id="EKB57305.1"/>
    </source>
</evidence>
<dbReference type="InterPro" id="IPR000887">
    <property type="entry name" value="Aldlse_KDPG_KHG"/>
</dbReference>
<dbReference type="PANTHER" id="PTHR30246">
    <property type="entry name" value="2-KETO-3-DEOXY-6-PHOSPHOGLUCONATE ALDOLASE"/>
    <property type="match status" value="1"/>
</dbReference>
<organism evidence="6 7">
    <name type="scientific">Falseniella ignava CCUG 37419</name>
    <dbReference type="NCBI Taxonomy" id="883112"/>
    <lineage>
        <taxon>Bacteria</taxon>
        <taxon>Bacillati</taxon>
        <taxon>Bacillota</taxon>
        <taxon>Bacilli</taxon>
        <taxon>Lactobacillales</taxon>
        <taxon>Aerococcaceae</taxon>
        <taxon>Falseniella</taxon>
    </lineage>
</organism>
<protein>
    <submittedName>
        <fullName evidence="6">2-dehydro-3-deoxyphosphogluconate aldolase/4-hydroxy-2-oxoglutarate aldolase</fullName>
    </submittedName>
</protein>
<dbReference type="STRING" id="883112.HMPREF9707_00604"/>
<dbReference type="AlphaFoldDB" id="K1LKR0"/>
<keyword evidence="4" id="KW-0456">Lyase</keyword>
<keyword evidence="7" id="KW-1185">Reference proteome</keyword>
<evidence type="ECO:0000256" key="5">
    <source>
        <dbReference type="ARBA" id="ARBA00023277"/>
    </source>
</evidence>
<dbReference type="CDD" id="cd00452">
    <property type="entry name" value="KDPG_aldolase"/>
    <property type="match status" value="1"/>
</dbReference>
<dbReference type="EMBL" id="AGZE01000018">
    <property type="protein sequence ID" value="EKB57305.1"/>
    <property type="molecule type" value="Genomic_DNA"/>
</dbReference>
<comment type="caution">
    <text evidence="6">The sequence shown here is derived from an EMBL/GenBank/DDBJ whole genome shotgun (WGS) entry which is preliminary data.</text>
</comment>
<name>K1LKR0_9LACT</name>
<gene>
    <name evidence="6" type="ORF">HMPREF9707_00604</name>
</gene>
<dbReference type="RefSeq" id="WP_006701267.1">
    <property type="nucleotide sequence ID" value="NZ_JH932300.1"/>
</dbReference>
<evidence type="ECO:0000313" key="7">
    <source>
        <dbReference type="Proteomes" id="UP000005147"/>
    </source>
</evidence>
<comment type="subunit">
    <text evidence="3">Homotrimer.</text>
</comment>
<sequence>MSELLSTLQKNYIFAVVRGKNEVDAEKICIAAVKGGIKNLEVTYTTPNATLVISNLVEKYSDNDEVIVGAGTVMNLSMAKEAYEAGARFLVSPHFDPIIAEFAHEKNVYYMPGCATATEIVNAMKARCKIIKIFPGGILGPNFISDIHGPIPDANLMPSGGVSIDNIEKWMSKGAIAVGIGSALTKNLDEMGYESITETAKIFSDKVKNFNA</sequence>
<dbReference type="eggNOG" id="COG0800">
    <property type="taxonomic scope" value="Bacteria"/>
</dbReference>
<comment type="pathway">
    <text evidence="1">Carbohydrate acid metabolism.</text>
</comment>
<evidence type="ECO:0000256" key="1">
    <source>
        <dbReference type="ARBA" id="ARBA00004761"/>
    </source>
</evidence>
<comment type="similarity">
    <text evidence="2">Belongs to the KHG/KDPG aldolase family.</text>
</comment>
<evidence type="ECO:0000256" key="4">
    <source>
        <dbReference type="ARBA" id="ARBA00023239"/>
    </source>
</evidence>
<accession>K1LKR0</accession>
<dbReference type="NCBIfam" id="TIGR01182">
    <property type="entry name" value="eda"/>
    <property type="match status" value="1"/>
</dbReference>
<dbReference type="GO" id="GO:0016829">
    <property type="term" value="F:lyase activity"/>
    <property type="evidence" value="ECO:0007669"/>
    <property type="project" value="UniProtKB-KW"/>
</dbReference>
<dbReference type="PATRIC" id="fig|883112.3.peg.600"/>
<evidence type="ECO:0000256" key="3">
    <source>
        <dbReference type="ARBA" id="ARBA00011233"/>
    </source>
</evidence>
<evidence type="ECO:0000256" key="2">
    <source>
        <dbReference type="ARBA" id="ARBA00006906"/>
    </source>
</evidence>
<dbReference type="SUPFAM" id="SSF51569">
    <property type="entry name" value="Aldolase"/>
    <property type="match status" value="1"/>
</dbReference>
<reference evidence="6 7" key="1">
    <citation type="submission" date="2012-07" db="EMBL/GenBank/DDBJ databases">
        <title>The Genome Sequence of Facklamia ignava CCUG 37419.</title>
        <authorList>
            <consortium name="The Broad Institute Genome Sequencing Platform"/>
            <person name="Earl A."/>
            <person name="Ward D."/>
            <person name="Feldgarden M."/>
            <person name="Gevers D."/>
            <person name="Huys G."/>
            <person name="Walker B."/>
            <person name="Young S.K."/>
            <person name="Zeng Q."/>
            <person name="Gargeya S."/>
            <person name="Fitzgerald M."/>
            <person name="Haas B."/>
            <person name="Abouelleil A."/>
            <person name="Alvarado L."/>
            <person name="Arachchi H.M."/>
            <person name="Berlin A.M."/>
            <person name="Chapman S.B."/>
            <person name="Goldberg J."/>
            <person name="Griggs A."/>
            <person name="Gujja S."/>
            <person name="Hansen M."/>
            <person name="Howarth C."/>
            <person name="Imamovic A."/>
            <person name="Larimer J."/>
            <person name="McCowen C."/>
            <person name="Montmayeur A."/>
            <person name="Murphy C."/>
            <person name="Neiman D."/>
            <person name="Pearson M."/>
            <person name="Priest M."/>
            <person name="Roberts A."/>
            <person name="Saif S."/>
            <person name="Shea T."/>
            <person name="Sisk P."/>
            <person name="Sykes S."/>
            <person name="Wortman J."/>
            <person name="Nusbaum C."/>
            <person name="Birren B."/>
        </authorList>
    </citation>
    <scope>NUCLEOTIDE SEQUENCE [LARGE SCALE GENOMIC DNA]</scope>
    <source>
        <strain evidence="6 7">CCUG 37419</strain>
    </source>
</reference>
<dbReference type="InterPro" id="IPR013785">
    <property type="entry name" value="Aldolase_TIM"/>
</dbReference>
<dbReference type="Proteomes" id="UP000005147">
    <property type="component" value="Unassembled WGS sequence"/>
</dbReference>
<dbReference type="Pfam" id="PF01081">
    <property type="entry name" value="Aldolase"/>
    <property type="match status" value="1"/>
</dbReference>
<proteinExistence type="inferred from homology"/>
<keyword evidence="5" id="KW-0119">Carbohydrate metabolism</keyword>
<dbReference type="HOGENOM" id="CLU_077795_2_0_9"/>